<sequence>MAKILVIGDDLRSFLAVVRSLGRAGHEVHVLPERLNSISLSSSFIKKIHKIAPAYSDLDRWLMLLTQLDQNEAFDYIIPCTDQAMVPLMLKEHGINSDKIATPGDRAFSTFIDKWETHELAVKLGIARPEVSMIDTPHDTHHYPLFLKPKSSITLDKLSGKQMVVKIGSMQELEANLSSLDHHEEYFLESSFEGIGVGVSVLAWAGEVSHAFQHERVSEGIAGGSSIRKSVPLSKVMLKDVKKLAEATQLNGVAMFEFRYNPSTKAHCLLEVNARFWGSLPLALFAGVDFPSLYIESLQRKKACAKNFSYTAGKISRALTASIYDLNRSLEQKNSFSKAVSLVFHGLKAAFHHLINKATIDTQSKDDPAPFEQEWASLKKMINNKIRKLLGRTAIDRKTAHHQKCSLSSKPLKNILVLCYGNICRSPFLGQYLQNHFDDNQISVISAGFHMPEARMSPPDAKAASEKLGQSLGAHRSRYASPSLMEKADLILYFDHKNEDDIQAFYPESFSKSLNVGDFLNQPQDIVDPYGKGRDAFDACYAQIEAAGAKIIEYIERSHNG</sequence>
<evidence type="ECO:0000259" key="8">
    <source>
        <dbReference type="PROSITE" id="PS50975"/>
    </source>
</evidence>
<dbReference type="InterPro" id="IPR011761">
    <property type="entry name" value="ATP-grasp"/>
</dbReference>
<dbReference type="InterPro" id="IPR036196">
    <property type="entry name" value="Ptyr_pPase_sf"/>
</dbReference>
<dbReference type="PANTHER" id="PTHR11717">
    <property type="entry name" value="LOW MOLECULAR WEIGHT PROTEIN TYROSINE PHOSPHATASE"/>
    <property type="match status" value="1"/>
</dbReference>
<dbReference type="GO" id="GO:0005524">
    <property type="term" value="F:ATP binding"/>
    <property type="evidence" value="ECO:0007669"/>
    <property type="project" value="UniProtKB-UniRule"/>
</dbReference>
<dbReference type="AlphaFoldDB" id="A0AA52EHT3"/>
<name>A0AA52EHT3_9PROT</name>
<accession>A0AA52EHT3</accession>
<evidence type="ECO:0000313" key="9">
    <source>
        <dbReference type="EMBL" id="WND03040.1"/>
    </source>
</evidence>
<feature type="active site" description="Nucleophile" evidence="6">
    <location>
        <position position="419"/>
    </location>
</feature>
<keyword evidence="7" id="KW-0067">ATP-binding</keyword>
<dbReference type="Pfam" id="PF15632">
    <property type="entry name" value="ATPgrasp_Ter"/>
    <property type="match status" value="1"/>
</dbReference>
<keyword evidence="10" id="KW-1185">Reference proteome</keyword>
<reference evidence="9" key="1">
    <citation type="submission" date="2023-04" db="EMBL/GenBank/DDBJ databases">
        <title>Complete genome sequence of Temperatibacter marinus.</title>
        <authorList>
            <person name="Rong J.-C."/>
            <person name="Yi M.-L."/>
            <person name="Zhao Q."/>
        </authorList>
    </citation>
    <scope>NUCLEOTIDE SEQUENCE</scope>
    <source>
        <strain evidence="9">NBRC 110045</strain>
    </source>
</reference>
<dbReference type="EMBL" id="CP123872">
    <property type="protein sequence ID" value="WND03040.1"/>
    <property type="molecule type" value="Genomic_DNA"/>
</dbReference>
<evidence type="ECO:0000256" key="4">
    <source>
        <dbReference type="ARBA" id="ARBA00022912"/>
    </source>
</evidence>
<dbReference type="InterPro" id="IPR017867">
    <property type="entry name" value="Tyr_phospatase_low_mol_wt"/>
</dbReference>
<dbReference type="PANTHER" id="PTHR11717:SF31">
    <property type="entry name" value="LOW MOLECULAR WEIGHT PROTEIN-TYROSINE-PHOSPHATASE ETP-RELATED"/>
    <property type="match status" value="1"/>
</dbReference>
<feature type="active site" evidence="6">
    <location>
        <position position="425"/>
    </location>
</feature>
<dbReference type="Proteomes" id="UP001268683">
    <property type="component" value="Chromosome"/>
</dbReference>
<dbReference type="EC" id="3.1.3.48" evidence="2"/>
<dbReference type="Gene3D" id="3.30.470.20">
    <property type="entry name" value="ATP-grasp fold, B domain"/>
    <property type="match status" value="1"/>
</dbReference>
<comment type="catalytic activity">
    <reaction evidence="5">
        <text>O-phospho-L-tyrosyl-[protein] + H2O = L-tyrosyl-[protein] + phosphate</text>
        <dbReference type="Rhea" id="RHEA:10684"/>
        <dbReference type="Rhea" id="RHEA-COMP:10136"/>
        <dbReference type="Rhea" id="RHEA-COMP:20101"/>
        <dbReference type="ChEBI" id="CHEBI:15377"/>
        <dbReference type="ChEBI" id="CHEBI:43474"/>
        <dbReference type="ChEBI" id="CHEBI:46858"/>
        <dbReference type="ChEBI" id="CHEBI:61978"/>
        <dbReference type="EC" id="3.1.3.48"/>
    </reaction>
</comment>
<dbReference type="SMART" id="SM00226">
    <property type="entry name" value="LMWPc"/>
    <property type="match status" value="1"/>
</dbReference>
<dbReference type="Pfam" id="PF01451">
    <property type="entry name" value="LMWPc"/>
    <property type="match status" value="1"/>
</dbReference>
<evidence type="ECO:0000313" key="10">
    <source>
        <dbReference type="Proteomes" id="UP001268683"/>
    </source>
</evidence>
<dbReference type="SUPFAM" id="SSF56059">
    <property type="entry name" value="Glutathione synthetase ATP-binding domain-like"/>
    <property type="match status" value="1"/>
</dbReference>
<evidence type="ECO:0000256" key="5">
    <source>
        <dbReference type="ARBA" id="ARBA00051722"/>
    </source>
</evidence>
<dbReference type="PRINTS" id="PR00719">
    <property type="entry name" value="LMWPTPASE"/>
</dbReference>
<feature type="domain" description="ATP-grasp" evidence="8">
    <location>
        <begin position="118"/>
        <end position="299"/>
    </location>
</feature>
<comment type="similarity">
    <text evidence="1">Belongs to the low molecular weight phosphotyrosine protein phosphatase family.</text>
</comment>
<evidence type="ECO:0000256" key="3">
    <source>
        <dbReference type="ARBA" id="ARBA00022801"/>
    </source>
</evidence>
<protein>
    <recommendedName>
        <fullName evidence="2">protein-tyrosine-phosphatase</fullName>
        <ecNumber evidence="2">3.1.3.48</ecNumber>
    </recommendedName>
</protein>
<keyword evidence="3" id="KW-0378">Hydrolase</keyword>
<dbReference type="RefSeq" id="WP_310798889.1">
    <property type="nucleotide sequence ID" value="NZ_CP123872.1"/>
</dbReference>
<evidence type="ECO:0000256" key="2">
    <source>
        <dbReference type="ARBA" id="ARBA00013064"/>
    </source>
</evidence>
<dbReference type="KEGG" id="tmk:QGN29_01510"/>
<evidence type="ECO:0000256" key="1">
    <source>
        <dbReference type="ARBA" id="ARBA00011063"/>
    </source>
</evidence>
<evidence type="ECO:0000256" key="6">
    <source>
        <dbReference type="PIRSR" id="PIRSR617867-1"/>
    </source>
</evidence>
<organism evidence="9 10">
    <name type="scientific">Temperatibacter marinus</name>
    <dbReference type="NCBI Taxonomy" id="1456591"/>
    <lineage>
        <taxon>Bacteria</taxon>
        <taxon>Pseudomonadati</taxon>
        <taxon>Pseudomonadota</taxon>
        <taxon>Alphaproteobacteria</taxon>
        <taxon>Kordiimonadales</taxon>
        <taxon>Temperatibacteraceae</taxon>
        <taxon>Temperatibacter</taxon>
    </lineage>
</organism>
<proteinExistence type="inferred from homology"/>
<dbReference type="GO" id="GO:0004725">
    <property type="term" value="F:protein tyrosine phosphatase activity"/>
    <property type="evidence" value="ECO:0007669"/>
    <property type="project" value="UniProtKB-EC"/>
</dbReference>
<dbReference type="PROSITE" id="PS50975">
    <property type="entry name" value="ATP_GRASP"/>
    <property type="match status" value="1"/>
</dbReference>
<dbReference type="InterPro" id="IPR050438">
    <property type="entry name" value="LMW_PTPase"/>
</dbReference>
<dbReference type="GO" id="GO:0046872">
    <property type="term" value="F:metal ion binding"/>
    <property type="evidence" value="ECO:0007669"/>
    <property type="project" value="InterPro"/>
</dbReference>
<dbReference type="InterPro" id="IPR023485">
    <property type="entry name" value="Ptyr_pPase"/>
</dbReference>
<keyword evidence="7" id="KW-0547">Nucleotide-binding</keyword>
<keyword evidence="4" id="KW-0904">Protein phosphatase</keyword>
<evidence type="ECO:0000256" key="7">
    <source>
        <dbReference type="PROSITE-ProRule" id="PRU00409"/>
    </source>
</evidence>
<feature type="active site" description="Proton donor" evidence="6">
    <location>
        <position position="528"/>
    </location>
</feature>
<dbReference type="Gene3D" id="3.40.50.2300">
    <property type="match status" value="1"/>
</dbReference>
<dbReference type="SUPFAM" id="SSF52788">
    <property type="entry name" value="Phosphotyrosine protein phosphatases I"/>
    <property type="match status" value="1"/>
</dbReference>
<gene>
    <name evidence="9" type="ORF">QGN29_01510</name>
</gene>